<name>A0ABP8KQH5_9BACT</name>
<dbReference type="RefSeq" id="WP_345269584.1">
    <property type="nucleotide sequence ID" value="NZ_BAABHB010000009.1"/>
</dbReference>
<accession>A0ABP8KQH5</accession>
<sequence length="123" mass="14084">MPEDAWPNGHPQTAQPAIQQGKHLAENLIRLVKGEPLETFRFRDLGTMATVDRGLAVVDLPKAKFQGYFAWLTWLFVQLVNIIGVKNRLLILINRMWGYFSYDQSLRLIIKPKLPLANLEAAR</sequence>
<evidence type="ECO:0008006" key="8">
    <source>
        <dbReference type="Google" id="ProtNLM"/>
    </source>
</evidence>
<evidence type="ECO:0000313" key="7">
    <source>
        <dbReference type="Proteomes" id="UP001500936"/>
    </source>
</evidence>
<keyword evidence="5" id="KW-1133">Transmembrane helix</keyword>
<organism evidence="6 7">
    <name type="scientific">Nibrella viscosa</name>
    <dbReference type="NCBI Taxonomy" id="1084524"/>
    <lineage>
        <taxon>Bacteria</taxon>
        <taxon>Pseudomonadati</taxon>
        <taxon>Bacteroidota</taxon>
        <taxon>Cytophagia</taxon>
        <taxon>Cytophagales</taxon>
        <taxon>Spirosomataceae</taxon>
        <taxon>Nibrella</taxon>
    </lineage>
</organism>
<dbReference type="PANTHER" id="PTHR42913">
    <property type="entry name" value="APOPTOSIS-INDUCING FACTOR 1"/>
    <property type="match status" value="1"/>
</dbReference>
<evidence type="ECO:0000256" key="5">
    <source>
        <dbReference type="SAM" id="Phobius"/>
    </source>
</evidence>
<keyword evidence="2" id="KW-0285">Flavoprotein</keyword>
<feature type="transmembrane region" description="Helical" evidence="5">
    <location>
        <begin position="68"/>
        <end position="85"/>
    </location>
</feature>
<dbReference type="Proteomes" id="UP001500936">
    <property type="component" value="Unassembled WGS sequence"/>
</dbReference>
<dbReference type="Gene3D" id="3.50.50.100">
    <property type="match status" value="1"/>
</dbReference>
<evidence type="ECO:0000313" key="6">
    <source>
        <dbReference type="EMBL" id="GAA4412126.1"/>
    </source>
</evidence>
<dbReference type="EMBL" id="BAABHB010000009">
    <property type="protein sequence ID" value="GAA4412126.1"/>
    <property type="molecule type" value="Genomic_DNA"/>
</dbReference>
<evidence type="ECO:0000256" key="1">
    <source>
        <dbReference type="ARBA" id="ARBA00001974"/>
    </source>
</evidence>
<reference evidence="7" key="1">
    <citation type="journal article" date="2019" name="Int. J. Syst. Evol. Microbiol.">
        <title>The Global Catalogue of Microorganisms (GCM) 10K type strain sequencing project: providing services to taxonomists for standard genome sequencing and annotation.</title>
        <authorList>
            <consortium name="The Broad Institute Genomics Platform"/>
            <consortium name="The Broad Institute Genome Sequencing Center for Infectious Disease"/>
            <person name="Wu L."/>
            <person name="Ma J."/>
        </authorList>
    </citation>
    <scope>NUCLEOTIDE SEQUENCE [LARGE SCALE GENOMIC DNA]</scope>
    <source>
        <strain evidence="7">JCM 17925</strain>
    </source>
</reference>
<keyword evidence="4" id="KW-0560">Oxidoreductase</keyword>
<dbReference type="PANTHER" id="PTHR42913:SF3">
    <property type="entry name" value="64 KDA MITOCHONDRIAL NADH DEHYDROGENASE (EUROFUNG)"/>
    <property type="match status" value="1"/>
</dbReference>
<comment type="caution">
    <text evidence="6">The sequence shown here is derived from an EMBL/GenBank/DDBJ whole genome shotgun (WGS) entry which is preliminary data.</text>
</comment>
<protein>
    <recommendedName>
        <fullName evidence="8">NADH dehydrogenase</fullName>
    </recommendedName>
</protein>
<evidence type="ECO:0000256" key="3">
    <source>
        <dbReference type="ARBA" id="ARBA00022827"/>
    </source>
</evidence>
<keyword evidence="5" id="KW-0812">Transmembrane</keyword>
<comment type="cofactor">
    <cofactor evidence="1">
        <name>FAD</name>
        <dbReference type="ChEBI" id="CHEBI:57692"/>
    </cofactor>
</comment>
<keyword evidence="3" id="KW-0274">FAD</keyword>
<keyword evidence="7" id="KW-1185">Reference proteome</keyword>
<evidence type="ECO:0000256" key="2">
    <source>
        <dbReference type="ARBA" id="ARBA00022630"/>
    </source>
</evidence>
<evidence type="ECO:0000256" key="4">
    <source>
        <dbReference type="ARBA" id="ARBA00023002"/>
    </source>
</evidence>
<proteinExistence type="predicted"/>
<dbReference type="InterPro" id="IPR051169">
    <property type="entry name" value="NADH-Q_oxidoreductase"/>
</dbReference>
<keyword evidence="5" id="KW-0472">Membrane</keyword>
<gene>
    <name evidence="6" type="ORF">GCM10023187_38750</name>
</gene>